<accession>A0AA88YNF0</accession>
<proteinExistence type="predicted"/>
<evidence type="ECO:0000256" key="2">
    <source>
        <dbReference type="PROSITE-ProRule" id="PRU00059"/>
    </source>
</evidence>
<dbReference type="Proteomes" id="UP001186944">
    <property type="component" value="Unassembled WGS sequence"/>
</dbReference>
<feature type="compositionally biased region" description="Polar residues" evidence="3">
    <location>
        <begin position="371"/>
        <end position="383"/>
    </location>
</feature>
<evidence type="ECO:0000259" key="5">
    <source>
        <dbReference type="PROSITE" id="PS01180"/>
    </source>
</evidence>
<dbReference type="Gene3D" id="2.60.120.290">
    <property type="entry name" value="Spermadhesin, CUB domain"/>
    <property type="match status" value="1"/>
</dbReference>
<evidence type="ECO:0000256" key="4">
    <source>
        <dbReference type="SAM" id="Phobius"/>
    </source>
</evidence>
<evidence type="ECO:0000313" key="6">
    <source>
        <dbReference type="EMBL" id="KAK3108439.1"/>
    </source>
</evidence>
<feature type="domain" description="CUB" evidence="5">
    <location>
        <begin position="81"/>
        <end position="201"/>
    </location>
</feature>
<protein>
    <recommendedName>
        <fullName evidence="5">CUB domain-containing protein</fullName>
    </recommendedName>
</protein>
<evidence type="ECO:0000313" key="7">
    <source>
        <dbReference type="Proteomes" id="UP001186944"/>
    </source>
</evidence>
<feature type="compositionally biased region" description="Polar residues" evidence="3">
    <location>
        <begin position="294"/>
        <end position="318"/>
    </location>
</feature>
<gene>
    <name evidence="6" type="ORF">FSP39_008000</name>
</gene>
<dbReference type="AlphaFoldDB" id="A0AA88YNF0"/>
<feature type="region of interest" description="Disordered" evidence="3">
    <location>
        <begin position="294"/>
        <end position="344"/>
    </location>
</feature>
<keyword evidence="7" id="KW-1185">Reference proteome</keyword>
<feature type="compositionally biased region" description="Polar residues" evidence="3">
    <location>
        <begin position="431"/>
        <end position="441"/>
    </location>
</feature>
<feature type="compositionally biased region" description="Low complexity" evidence="3">
    <location>
        <begin position="475"/>
        <end position="495"/>
    </location>
</feature>
<reference evidence="6" key="1">
    <citation type="submission" date="2019-08" db="EMBL/GenBank/DDBJ databases">
        <title>The improved chromosome-level genome for the pearl oyster Pinctada fucata martensii using PacBio sequencing and Hi-C.</title>
        <authorList>
            <person name="Zheng Z."/>
        </authorList>
    </citation>
    <scope>NUCLEOTIDE SEQUENCE</scope>
    <source>
        <strain evidence="6">ZZ-2019</strain>
        <tissue evidence="6">Adductor muscle</tissue>
    </source>
</reference>
<name>A0AA88YNF0_PINIB</name>
<feature type="compositionally biased region" description="Polar residues" evidence="3">
    <location>
        <begin position="496"/>
        <end position="518"/>
    </location>
</feature>
<dbReference type="SUPFAM" id="SSF49854">
    <property type="entry name" value="Spermadhesin, CUB domain"/>
    <property type="match status" value="1"/>
</dbReference>
<dbReference type="PROSITE" id="PS01180">
    <property type="entry name" value="CUB"/>
    <property type="match status" value="1"/>
</dbReference>
<evidence type="ECO:0000256" key="1">
    <source>
        <dbReference type="ARBA" id="ARBA00023157"/>
    </source>
</evidence>
<feature type="transmembrane region" description="Helical" evidence="4">
    <location>
        <begin position="253"/>
        <end position="280"/>
    </location>
</feature>
<feature type="region of interest" description="Disordered" evidence="3">
    <location>
        <begin position="369"/>
        <end position="389"/>
    </location>
</feature>
<keyword evidence="4" id="KW-1133">Transmembrane helix</keyword>
<keyword evidence="4" id="KW-0472">Membrane</keyword>
<keyword evidence="4" id="KW-0812">Transmembrane</keyword>
<dbReference type="EMBL" id="VSWD01000001">
    <property type="protein sequence ID" value="KAK3108439.1"/>
    <property type="molecule type" value="Genomic_DNA"/>
</dbReference>
<keyword evidence="1" id="KW-1015">Disulfide bond</keyword>
<dbReference type="InterPro" id="IPR000859">
    <property type="entry name" value="CUB_dom"/>
</dbReference>
<sequence>MICRHGDVIHIVGAKCEHGQKDCSWKVYHNLYTVCEGKQTCHSSGLRLLGLRSICEKDLRVTANVFVDYICIQASLSDEKCSGNIRVLSPRFGVIKSPGFPNNPDGNPNSCYWAIYQGHGQHIEVNVHAAYSQERTTKCTPQFLQVNYTDCTTFKWKVEYFCHVSRVNIPLKSCGSVFIQSFSYKSGEDRGNRFLLSYEVKGMSMKTPAYTPYLRPCNSMLPYSNAIEHSQGSNNTRHSMDDEGIFDPVRFSLIFRIVVINFFLFIIAFCLVVGIILICYKYRKAKIRGKYNLTTQSDTDSGRQTTSDTQMQTFSVSTQEEDVRSRSSFTHPAQHKHNTYASLSTDEPYASVNRAHCRSVGSYNEIKSENRMSSFRPSESKNPYASYDSLDYDVPSDLRNDIPEVSTNNHVTYHPDEELPPPPSEAETETKQPYENTNHVQTNMYTSDVPHYTINDDDYAIVQKPPKTMDRDRSNNYINSSHHSNIPKSNSSSPSTMQIIVNEPSANYSPNKTNSIHTPTDPPPRRSSQFSSDVGFLPHHDCMLADHHCVIPPVPPSPARQNGYTNKYNDRF</sequence>
<comment type="caution">
    <text evidence="2">Lacks conserved residue(s) required for the propagation of feature annotation.</text>
</comment>
<comment type="caution">
    <text evidence="6">The sequence shown here is derived from an EMBL/GenBank/DDBJ whole genome shotgun (WGS) entry which is preliminary data.</text>
</comment>
<evidence type="ECO:0000256" key="3">
    <source>
        <dbReference type="SAM" id="MobiDB-lite"/>
    </source>
</evidence>
<organism evidence="6 7">
    <name type="scientific">Pinctada imbricata</name>
    <name type="common">Atlantic pearl-oyster</name>
    <name type="synonym">Pinctada martensii</name>
    <dbReference type="NCBI Taxonomy" id="66713"/>
    <lineage>
        <taxon>Eukaryota</taxon>
        <taxon>Metazoa</taxon>
        <taxon>Spiralia</taxon>
        <taxon>Lophotrochozoa</taxon>
        <taxon>Mollusca</taxon>
        <taxon>Bivalvia</taxon>
        <taxon>Autobranchia</taxon>
        <taxon>Pteriomorphia</taxon>
        <taxon>Pterioida</taxon>
        <taxon>Pterioidea</taxon>
        <taxon>Pteriidae</taxon>
        <taxon>Pinctada</taxon>
    </lineage>
</organism>
<feature type="region of interest" description="Disordered" evidence="3">
    <location>
        <begin position="404"/>
        <end position="441"/>
    </location>
</feature>
<feature type="region of interest" description="Disordered" evidence="3">
    <location>
        <begin position="466"/>
        <end position="533"/>
    </location>
</feature>
<dbReference type="InterPro" id="IPR035914">
    <property type="entry name" value="Sperma_CUB_dom_sf"/>
</dbReference>